<protein>
    <submittedName>
        <fullName evidence="3">(rape) hypothetical protein</fullName>
    </submittedName>
</protein>
<reference evidence="3" key="1">
    <citation type="submission" date="2021-01" db="EMBL/GenBank/DDBJ databases">
        <authorList>
            <consortium name="Genoscope - CEA"/>
            <person name="William W."/>
        </authorList>
    </citation>
    <scope>NUCLEOTIDE SEQUENCE</scope>
</reference>
<dbReference type="PANTHER" id="PTHR11528">
    <property type="entry name" value="HEAT SHOCK PROTEIN 90 FAMILY MEMBER"/>
    <property type="match status" value="1"/>
</dbReference>
<dbReference type="EMBL" id="HG994366">
    <property type="protein sequence ID" value="CAF1895002.1"/>
    <property type="molecule type" value="Genomic_DNA"/>
</dbReference>
<dbReference type="GO" id="GO:0140662">
    <property type="term" value="F:ATP-dependent protein folding chaperone"/>
    <property type="evidence" value="ECO:0007669"/>
    <property type="project" value="InterPro"/>
</dbReference>
<accession>A0A816JXV9</accession>
<organism evidence="3">
    <name type="scientific">Brassica napus</name>
    <name type="common">Rape</name>
    <dbReference type="NCBI Taxonomy" id="3708"/>
    <lineage>
        <taxon>Eukaryota</taxon>
        <taxon>Viridiplantae</taxon>
        <taxon>Streptophyta</taxon>
        <taxon>Embryophyta</taxon>
        <taxon>Tracheophyta</taxon>
        <taxon>Spermatophyta</taxon>
        <taxon>Magnoliopsida</taxon>
        <taxon>eudicotyledons</taxon>
        <taxon>Gunneridae</taxon>
        <taxon>Pentapetalae</taxon>
        <taxon>rosids</taxon>
        <taxon>malvids</taxon>
        <taxon>Brassicales</taxon>
        <taxon>Brassicaceae</taxon>
        <taxon>Brassiceae</taxon>
        <taxon>Brassica</taxon>
    </lineage>
</organism>
<dbReference type="GO" id="GO:0016887">
    <property type="term" value="F:ATP hydrolysis activity"/>
    <property type="evidence" value="ECO:0007669"/>
    <property type="project" value="InterPro"/>
</dbReference>
<dbReference type="GO" id="GO:0005524">
    <property type="term" value="F:ATP binding"/>
    <property type="evidence" value="ECO:0007669"/>
    <property type="project" value="InterPro"/>
</dbReference>
<name>A0A816JXV9_BRANA</name>
<dbReference type="InterPro" id="IPR020568">
    <property type="entry name" value="Ribosomal_Su5_D2-typ_SF"/>
</dbReference>
<dbReference type="Proteomes" id="UP001295469">
    <property type="component" value="Chromosome C02"/>
</dbReference>
<keyword evidence="2" id="KW-0143">Chaperone</keyword>
<proteinExistence type="inferred from homology"/>
<evidence type="ECO:0000313" key="3">
    <source>
        <dbReference type="EMBL" id="CAF1895002.1"/>
    </source>
</evidence>
<evidence type="ECO:0000256" key="1">
    <source>
        <dbReference type="ARBA" id="ARBA00008239"/>
    </source>
</evidence>
<dbReference type="AlphaFoldDB" id="A0A816JXV9"/>
<dbReference type="Pfam" id="PF00183">
    <property type="entry name" value="HSP90"/>
    <property type="match status" value="1"/>
</dbReference>
<sequence>MWSSDCYLPRSDDSLPASLSLKPITISPINDPSTGFPNALNVVSNSPFLRAARGVRSAGVAGALGGMVAGGVVAGKQLLAFLAVSPLLSVCKSHTSHTIRILVSIICVPRRAFSSTFWSCLWSSPVDIYSVFIMDNCEDIIPEWLGFVKGIVDSEDLPLNISRETLQQNKILNKHLESSLFVSI</sequence>
<comment type="similarity">
    <text evidence="1">Belongs to the heat shock protein 90 family.</text>
</comment>
<dbReference type="SUPFAM" id="SSF54211">
    <property type="entry name" value="Ribosomal protein S5 domain 2-like"/>
    <property type="match status" value="1"/>
</dbReference>
<dbReference type="GO" id="GO:0051082">
    <property type="term" value="F:unfolded protein binding"/>
    <property type="evidence" value="ECO:0007669"/>
    <property type="project" value="InterPro"/>
</dbReference>
<dbReference type="InterPro" id="IPR001404">
    <property type="entry name" value="Hsp90_fam"/>
</dbReference>
<dbReference type="SMR" id="A0A816JXV9"/>
<dbReference type="Gene3D" id="3.30.230.80">
    <property type="match status" value="1"/>
</dbReference>
<gene>
    <name evidence="3" type="ORF">DARMORV10_C02P16250.1</name>
</gene>
<evidence type="ECO:0000256" key="2">
    <source>
        <dbReference type="ARBA" id="ARBA00023186"/>
    </source>
</evidence>